<keyword evidence="9 11" id="KW-0807">Transducer</keyword>
<dbReference type="SUPFAM" id="SSF58104">
    <property type="entry name" value="Methyl-accepting chemotaxis protein (MCP) signaling domain"/>
    <property type="match status" value="1"/>
</dbReference>
<dbReference type="Pfam" id="PF00672">
    <property type="entry name" value="HAMP"/>
    <property type="match status" value="1"/>
</dbReference>
<feature type="domain" description="Methyl-accepting transducer" evidence="13">
    <location>
        <begin position="276"/>
        <end position="505"/>
    </location>
</feature>
<evidence type="ECO:0000256" key="7">
    <source>
        <dbReference type="ARBA" id="ARBA00022989"/>
    </source>
</evidence>
<evidence type="ECO:0000256" key="9">
    <source>
        <dbReference type="ARBA" id="ARBA00023224"/>
    </source>
</evidence>
<dbReference type="SUPFAM" id="SSF47170">
    <property type="entry name" value="Aspartate receptor, ligand-binding domain"/>
    <property type="match status" value="1"/>
</dbReference>
<dbReference type="GO" id="GO:0005886">
    <property type="term" value="C:plasma membrane"/>
    <property type="evidence" value="ECO:0007669"/>
    <property type="project" value="UniProtKB-SubCell"/>
</dbReference>
<proteinExistence type="inferred from homology"/>
<dbReference type="Pfam" id="PF00015">
    <property type="entry name" value="MCPsignal"/>
    <property type="match status" value="1"/>
</dbReference>
<organism evidence="15 16">
    <name type="scientific">Burkholderia pseudomallei</name>
    <name type="common">Pseudomonas pseudomallei</name>
    <dbReference type="NCBI Taxonomy" id="28450"/>
    <lineage>
        <taxon>Bacteria</taxon>
        <taxon>Pseudomonadati</taxon>
        <taxon>Pseudomonadota</taxon>
        <taxon>Betaproteobacteria</taxon>
        <taxon>Burkholderiales</taxon>
        <taxon>Burkholderiaceae</taxon>
        <taxon>Burkholderia</taxon>
        <taxon>pseudomallei group</taxon>
    </lineage>
</organism>
<feature type="compositionally biased region" description="Low complexity" evidence="12">
    <location>
        <begin position="600"/>
        <end position="626"/>
    </location>
</feature>
<dbReference type="AlphaFoldDB" id="A0AAX0UH97"/>
<accession>A0AAX0UH97</accession>
<gene>
    <name evidence="15" type="ORF">CWD88_02415</name>
</gene>
<evidence type="ECO:0000256" key="3">
    <source>
        <dbReference type="ARBA" id="ARBA00022481"/>
    </source>
</evidence>
<evidence type="ECO:0000256" key="6">
    <source>
        <dbReference type="ARBA" id="ARBA00022692"/>
    </source>
</evidence>
<keyword evidence="6" id="KW-0812">Transmembrane</keyword>
<dbReference type="FunFam" id="1.10.287.950:FF:000001">
    <property type="entry name" value="Methyl-accepting chemotaxis sensory transducer"/>
    <property type="match status" value="1"/>
</dbReference>
<evidence type="ECO:0000256" key="1">
    <source>
        <dbReference type="ARBA" id="ARBA00004429"/>
    </source>
</evidence>
<dbReference type="CDD" id="cd06225">
    <property type="entry name" value="HAMP"/>
    <property type="match status" value="1"/>
</dbReference>
<comment type="caution">
    <text evidence="15">The sequence shown here is derived from an EMBL/GenBank/DDBJ whole genome shotgun (WGS) entry which is preliminary data.</text>
</comment>
<dbReference type="GO" id="GO:0006935">
    <property type="term" value="P:chemotaxis"/>
    <property type="evidence" value="ECO:0007669"/>
    <property type="project" value="UniProtKB-KW"/>
</dbReference>
<keyword evidence="5" id="KW-0997">Cell inner membrane</keyword>
<dbReference type="InterPro" id="IPR004089">
    <property type="entry name" value="MCPsignal_dom"/>
</dbReference>
<keyword evidence="2" id="KW-1003">Cell membrane</keyword>
<dbReference type="SMART" id="SM00304">
    <property type="entry name" value="HAMP"/>
    <property type="match status" value="1"/>
</dbReference>
<evidence type="ECO:0000259" key="14">
    <source>
        <dbReference type="PROSITE" id="PS50885"/>
    </source>
</evidence>
<dbReference type="InterPro" id="IPR004090">
    <property type="entry name" value="Chemotax_Me-accpt_rcpt"/>
</dbReference>
<evidence type="ECO:0000256" key="12">
    <source>
        <dbReference type="SAM" id="MobiDB-lite"/>
    </source>
</evidence>
<comment type="similarity">
    <text evidence="10">Belongs to the methyl-accepting chemotaxis (MCP) protein family.</text>
</comment>
<protein>
    <submittedName>
        <fullName evidence="15">Methyl-accepting chemotaxis protein</fullName>
    </submittedName>
</protein>
<keyword evidence="3" id="KW-0488">Methylation</keyword>
<dbReference type="InterPro" id="IPR035440">
    <property type="entry name" value="4HB_MCP_dom_sf"/>
</dbReference>
<evidence type="ECO:0000313" key="16">
    <source>
        <dbReference type="Proteomes" id="UP000231878"/>
    </source>
</evidence>
<dbReference type="Pfam" id="PF02203">
    <property type="entry name" value="TarH"/>
    <property type="match status" value="1"/>
</dbReference>
<dbReference type="EMBL" id="PHRB01000001">
    <property type="protein sequence ID" value="PJO68126.1"/>
    <property type="molecule type" value="Genomic_DNA"/>
</dbReference>
<evidence type="ECO:0000313" key="15">
    <source>
        <dbReference type="EMBL" id="PJO68126.1"/>
    </source>
</evidence>
<evidence type="ECO:0000256" key="4">
    <source>
        <dbReference type="ARBA" id="ARBA00022500"/>
    </source>
</evidence>
<evidence type="ECO:0000256" key="10">
    <source>
        <dbReference type="ARBA" id="ARBA00029447"/>
    </source>
</evidence>
<feature type="region of interest" description="Disordered" evidence="12">
    <location>
        <begin position="600"/>
        <end position="634"/>
    </location>
</feature>
<feature type="domain" description="HAMP" evidence="14">
    <location>
        <begin position="219"/>
        <end position="271"/>
    </location>
</feature>
<dbReference type="PROSITE" id="PS50111">
    <property type="entry name" value="CHEMOTAXIS_TRANSDUC_2"/>
    <property type="match status" value="1"/>
</dbReference>
<dbReference type="PRINTS" id="PR00260">
    <property type="entry name" value="CHEMTRNSDUCR"/>
</dbReference>
<sequence length="634" mass="65748">MRRLTGRIMLLKNITIRARLAVTMALLSVLLCAVGALGLFGMSRANDANEQTSSNQLPSAIDVASAELFAARERLVLDRAALLAGTPDVAPTIERARQMRGVSDSWWKKYLDLPRDAQEDRLAQDLASKRQILQRELDAAAALINANDRDRILESAKRMQNVFNDFSLASEALRAFQLKQASVNFSDAQSVYAASRVASIAALALGLALSLYCFLSLRAAIARPLADALGHFDAIAAGELRRPIVVERRDEMGLLLEGLAKMQASLVGTVRAVRVGSESIATAARQIAAGNIDLSSRTEEQAAALEQTASSMEELTGTVRRNADNARQASALAASASEIANKGNAVVGQVVGTMGDINQSSAKIADIITIIEGIAFQTNILALNAAVEAARAGEEGRGFAVVAGEVRSLAQRSSTAAKEIKELIDTSVERVRTGSMLVDDAGRTMSEVIGAVRRVTDIMGEIAAASDEQSTGIDQVSRAVSQMDEVTQQNAALVEQAAAAAQSLDEQAARLRATVSVFHVDDGDARDVASRPPARPGAGAVHRAAGAAAPAQAGASSGAHAAPAAHAARKPAPSAALAKAAPVASVASAASVTPAAPAPTLAAAAATPKPAPAAPRAESVTAASAASDDDWETF</sequence>
<dbReference type="InterPro" id="IPR003660">
    <property type="entry name" value="HAMP_dom"/>
</dbReference>
<keyword evidence="4" id="KW-0145">Chemotaxis</keyword>
<dbReference type="Proteomes" id="UP000231878">
    <property type="component" value="Unassembled WGS sequence"/>
</dbReference>
<dbReference type="Gene3D" id="1.10.287.950">
    <property type="entry name" value="Methyl-accepting chemotaxis protein"/>
    <property type="match status" value="1"/>
</dbReference>
<comment type="subcellular location">
    <subcellularLocation>
        <location evidence="1">Cell inner membrane</location>
        <topology evidence="1">Multi-pass membrane protein</topology>
    </subcellularLocation>
</comment>
<keyword evidence="7" id="KW-1133">Transmembrane helix</keyword>
<dbReference type="InterPro" id="IPR003122">
    <property type="entry name" value="Tar_rcpt_lig-bd"/>
</dbReference>
<name>A0AAX0UH97_BURPE</name>
<evidence type="ECO:0000259" key="13">
    <source>
        <dbReference type="PROSITE" id="PS50111"/>
    </source>
</evidence>
<evidence type="ECO:0000256" key="8">
    <source>
        <dbReference type="ARBA" id="ARBA00023136"/>
    </source>
</evidence>
<dbReference type="InterPro" id="IPR051310">
    <property type="entry name" value="MCP_chemotaxis"/>
</dbReference>
<dbReference type="GO" id="GO:0007165">
    <property type="term" value="P:signal transduction"/>
    <property type="evidence" value="ECO:0007669"/>
    <property type="project" value="UniProtKB-KW"/>
</dbReference>
<feature type="region of interest" description="Disordered" evidence="12">
    <location>
        <begin position="524"/>
        <end position="567"/>
    </location>
</feature>
<feature type="compositionally biased region" description="Low complexity" evidence="12">
    <location>
        <begin position="530"/>
        <end position="567"/>
    </location>
</feature>
<evidence type="ECO:0000256" key="2">
    <source>
        <dbReference type="ARBA" id="ARBA00022475"/>
    </source>
</evidence>
<evidence type="ECO:0000256" key="11">
    <source>
        <dbReference type="PROSITE-ProRule" id="PRU00284"/>
    </source>
</evidence>
<dbReference type="PANTHER" id="PTHR43531">
    <property type="entry name" value="PROTEIN ICFG"/>
    <property type="match status" value="1"/>
</dbReference>
<dbReference type="GO" id="GO:0004888">
    <property type="term" value="F:transmembrane signaling receptor activity"/>
    <property type="evidence" value="ECO:0007669"/>
    <property type="project" value="InterPro"/>
</dbReference>
<keyword evidence="8" id="KW-0472">Membrane</keyword>
<dbReference type="PANTHER" id="PTHR43531:SF14">
    <property type="entry name" value="METHYL-ACCEPTING CHEMOTAXIS PROTEIN I-RELATED"/>
    <property type="match status" value="1"/>
</dbReference>
<reference evidence="15 16" key="1">
    <citation type="submission" date="2017-11" db="EMBL/GenBank/DDBJ databases">
        <title>Molecular characterization of Burkholderia pseudomallei and closely related isolates from Vietnam.</title>
        <authorList>
            <person name="Ustinov D.V."/>
            <person name="Antonov A.S."/>
            <person name="Avdusheva E.F."/>
            <person name="Shpak I.M."/>
            <person name="Zakharova I.B."/>
            <person name="Thi L.A."/>
            <person name="Teteryatnikova N."/>
            <person name="Lopasteyskaya Y.A."/>
            <person name="Kuzyutina J.A."/>
            <person name="Ngo T.N."/>
            <person name="Victorov D.V."/>
        </authorList>
    </citation>
    <scope>NUCLEOTIDE SEQUENCE [LARGE SCALE GENOMIC DNA]</scope>
    <source>
        <strain evidence="15 16">V1512</strain>
    </source>
</reference>
<dbReference type="CDD" id="cd11386">
    <property type="entry name" value="MCP_signal"/>
    <property type="match status" value="1"/>
</dbReference>
<evidence type="ECO:0000256" key="5">
    <source>
        <dbReference type="ARBA" id="ARBA00022519"/>
    </source>
</evidence>
<dbReference type="SMART" id="SM00283">
    <property type="entry name" value="MA"/>
    <property type="match status" value="1"/>
</dbReference>
<dbReference type="PROSITE" id="PS50885">
    <property type="entry name" value="HAMP"/>
    <property type="match status" value="1"/>
</dbReference>